<feature type="binding site" evidence="8">
    <location>
        <position position="222"/>
    </location>
    <ligand>
        <name>Mg(2+)</name>
        <dbReference type="ChEBI" id="CHEBI:18420"/>
        <label>1</label>
    </ligand>
</feature>
<evidence type="ECO:0000256" key="3">
    <source>
        <dbReference type="ARBA" id="ARBA00012907"/>
    </source>
</evidence>
<comment type="cofactor">
    <cofactor evidence="8">
        <name>Mg(2+)</name>
        <dbReference type="ChEBI" id="CHEBI:18420"/>
    </cofactor>
    <cofactor evidence="8">
        <name>Mn(2+)</name>
        <dbReference type="ChEBI" id="CHEBI:29035"/>
    </cofactor>
    <text evidence="8">Probably binds two magnesium or manganese ions per subunit.</text>
</comment>
<dbReference type="Pfam" id="PF00208">
    <property type="entry name" value="ELFV_dehydrog"/>
    <property type="match status" value="1"/>
</dbReference>
<dbReference type="GO" id="GO:0016787">
    <property type="term" value="F:hydrolase activity"/>
    <property type="evidence" value="ECO:0007669"/>
    <property type="project" value="UniProtKB-KW"/>
</dbReference>
<dbReference type="InterPro" id="IPR004808">
    <property type="entry name" value="AP_endonuc_1"/>
</dbReference>
<keyword evidence="7" id="KW-0560">Oxidoreductase</keyword>
<protein>
    <recommendedName>
        <fullName evidence="3">glutamate dehydrogenase (NADP(+))</fullName>
        <ecNumber evidence="3">1.4.1.4</ecNumber>
    </recommendedName>
</protein>
<dbReference type="InterPro" id="IPR033922">
    <property type="entry name" value="NAD_bind_Glu_DH"/>
</dbReference>
<feature type="binding site" evidence="8">
    <location>
        <position position="220"/>
    </location>
    <ligand>
        <name>Mg(2+)</name>
        <dbReference type="ChEBI" id="CHEBI:18420"/>
        <label>1</label>
    </ligand>
</feature>
<dbReference type="Gene3D" id="3.40.50.10860">
    <property type="entry name" value="Leucine Dehydrogenase, chain A, domain 1"/>
    <property type="match status" value="1"/>
</dbReference>
<dbReference type="InterPro" id="IPR005135">
    <property type="entry name" value="Endo/exonuclease/phosphatase"/>
</dbReference>
<keyword evidence="6 8" id="KW-0460">Magnesium</keyword>
<keyword evidence="5" id="KW-0378">Hydrolase</keyword>
<evidence type="ECO:0000256" key="9">
    <source>
        <dbReference type="PIRSR" id="PIRSR604808-3"/>
    </source>
</evidence>
<sequence>MEKLHIVSWNVNGWKKSCEIIKKNGISVENFLEKLGIDILCLQETKTNDGVIEYESNVLNAHSDKYETYWNCCTKKENSNKPNKGYSGLAIFVNKKIKTICSSRNPFKNFFFSIKDISKYSFFTGRKFQIDKSAISFYLPNDTNCLNNLNEIENDVNNFFGEGRLLITIHKQFIVVNTYIPYSGYRYERLDYKMMFLHILRAKLIQLRISTGLPIILLGDLNISLRNLDVHFLSNYINIHDLLIKIDSFNLKENIKNKIRDALPTIIKTLENPENFIIKKQKNTQNVESYHLFLNYNGNVKKVGSNFTSPEEIYFLFSLDPFYANDKYSHLPKEYYFYLDNDVSELDTQTDSKEPSMSNITSNIDEHNWDMNLKTQLEENNMEWDRKVKENYSVFLSNVQKVREHVEKNETCKVPENVVHINSNDNNVRDKILSSKKILCKYEFKHCTSDGKYMIKKKDGIYLKYLNEIFISLNIILSKEDLINIANDIGYTSPQCCNDFVQTLIYEDNMIDIFSYLYPSMNGKFTCWDMYKQNRITNEGSRIDYIFVDSILFEMFIKKYNHLYDSPIILTKDLEELLKQTKTEKNVILNLCSDKAGKKTVQSMKYIDALDQLSNRDVINSITFNELYANYFTKIKRKTKQIKPGKNMNTDLIYDEDNDDVENFEFQFKLISYIGFIYTSPKLSDHIAVNCTFSFETKNEEGNKKVLQICCSHYGFLSNEFVTGSYSLNRGKGKLQSSQNYGYNFNKPLEHKIEEMRENVISKNKDQHEFLQAFEEVLTSLKPVFKKDIIYLGVLENISEPERIIQFRVPWVNDQGEHKINRGFRVQYSSVLGPYKGGLRFHPTVNLSVIKFLGFEQIFKNSLTTLPMGGGKGGSDFDPKGKSDNEILRFCQSFMDNLFRYIGPNTDIPAGDIGVGSREIGYLFGKYKKLKNKFEGVLTGKNIKWGGSNIRSEATGYGVAYFAENALNSMNDNLKNKTCVVSGSGNVAQYLVEKLIEKGAKVLTMSDSSGYILEPNGFTKEQLNYIMELKNVKRERIKEYLKYSKTAKYFDNEKPWNVPCDIVFPCATQNEITENDADLLIKNNCKLLVEGANMPTHIRAMHKLKENKIVICPSKAANAGGVAVSGLEMSQNSMRLQWTSEETDQKLQKIMKNIYEQCCNASQKYMGETDLVAGANIAGFLKVADSFIEQGGL</sequence>
<feature type="domain" description="Glutamate/phenylalanine/leucine/valine/L-tryptophan dehydrogenase C-terminal" evidence="10">
    <location>
        <begin position="948"/>
        <end position="1191"/>
    </location>
</feature>
<comment type="similarity">
    <text evidence="2">Belongs to the DNA repair enzymes AP/ExoA family.</text>
</comment>
<feature type="site" description="Transition state stabilizer" evidence="9">
    <location>
        <position position="222"/>
    </location>
</feature>
<organism evidence="11 12">
    <name type="scientific">Plasmodium vinckei petteri</name>
    <dbReference type="NCBI Taxonomy" id="138298"/>
    <lineage>
        <taxon>Eukaryota</taxon>
        <taxon>Sar</taxon>
        <taxon>Alveolata</taxon>
        <taxon>Apicomplexa</taxon>
        <taxon>Aconoidasida</taxon>
        <taxon>Haemosporida</taxon>
        <taxon>Plasmodiidae</taxon>
        <taxon>Plasmodium</taxon>
        <taxon>Plasmodium (Vinckeia)</taxon>
    </lineage>
</organism>
<dbReference type="EC" id="1.4.1.4" evidence="3"/>
<evidence type="ECO:0000313" key="12">
    <source>
        <dbReference type="Proteomes" id="UP000030659"/>
    </source>
</evidence>
<dbReference type="Gene3D" id="3.40.50.720">
    <property type="entry name" value="NAD(P)-binding Rossmann-like Domain"/>
    <property type="match status" value="1"/>
</dbReference>
<feature type="binding site" evidence="8">
    <location>
        <position position="10"/>
    </location>
    <ligand>
        <name>Mg(2+)</name>
        <dbReference type="ChEBI" id="CHEBI:18420"/>
        <label>1</label>
    </ligand>
</feature>
<dbReference type="SMART" id="SM00839">
    <property type="entry name" value="ELFV_dehydrog"/>
    <property type="match status" value="1"/>
</dbReference>
<dbReference type="InterPro" id="IPR050724">
    <property type="entry name" value="Glu_Leu_Phe_Val_DH"/>
</dbReference>
<dbReference type="GO" id="GO:0004354">
    <property type="term" value="F:glutamate dehydrogenase (NADP+) activity"/>
    <property type="evidence" value="ECO:0007669"/>
    <property type="project" value="UniProtKB-EC"/>
</dbReference>
<dbReference type="GO" id="GO:0006281">
    <property type="term" value="P:DNA repair"/>
    <property type="evidence" value="ECO:0007669"/>
    <property type="project" value="InterPro"/>
</dbReference>
<evidence type="ECO:0000313" key="11">
    <source>
        <dbReference type="EMBL" id="EUD73880.1"/>
    </source>
</evidence>
<dbReference type="PANTHER" id="PTHR43571:SF1">
    <property type="entry name" value="NADP-SPECIFIC GLUTAMATE DEHYDROGENASE 1-RELATED"/>
    <property type="match status" value="1"/>
</dbReference>
<dbReference type="InterPro" id="IPR036691">
    <property type="entry name" value="Endo/exonu/phosph_ase_sf"/>
</dbReference>
<dbReference type="InterPro" id="IPR033524">
    <property type="entry name" value="Glu/Leu/Phe/Val_DH_AS"/>
</dbReference>
<evidence type="ECO:0000256" key="6">
    <source>
        <dbReference type="ARBA" id="ARBA00022842"/>
    </source>
</evidence>
<keyword evidence="4 8" id="KW-0479">Metal-binding</keyword>
<dbReference type="FunFam" id="3.40.50.10860:FF:000002">
    <property type="entry name" value="Glutamate dehydrogenase"/>
    <property type="match status" value="1"/>
</dbReference>
<dbReference type="Pfam" id="PF03372">
    <property type="entry name" value="Exo_endo_phos"/>
    <property type="match status" value="1"/>
</dbReference>
<dbReference type="GO" id="GO:0005829">
    <property type="term" value="C:cytosol"/>
    <property type="evidence" value="ECO:0007669"/>
    <property type="project" value="TreeGrafter"/>
</dbReference>
<proteinExistence type="inferred from homology"/>
<reference evidence="11 12" key="1">
    <citation type="submission" date="2013-02" db="EMBL/GenBank/DDBJ databases">
        <title>The Genome Sequence of Plasmodium vinckei petteri CR.</title>
        <authorList>
            <consortium name="The Broad Institute Genome Sequencing Platform"/>
            <consortium name="The Broad Institute Genome Sequencing Center for Infectious Disease"/>
            <person name="Neafsey D."/>
            <person name="Cheeseman I."/>
            <person name="Volkman S."/>
            <person name="Adams J."/>
            <person name="Walker B."/>
            <person name="Young S.K."/>
            <person name="Zeng Q."/>
            <person name="Gargeya S."/>
            <person name="Fitzgerald M."/>
            <person name="Haas B."/>
            <person name="Abouelleil A."/>
            <person name="Alvarado L."/>
            <person name="Arachchi H.M."/>
            <person name="Berlin A.M."/>
            <person name="Chapman S.B."/>
            <person name="Dewar J."/>
            <person name="Goldberg J."/>
            <person name="Griggs A."/>
            <person name="Gujja S."/>
            <person name="Hansen M."/>
            <person name="Howarth C."/>
            <person name="Imamovic A."/>
            <person name="Larimer J."/>
            <person name="McCowan C."/>
            <person name="Murphy C."/>
            <person name="Neiman D."/>
            <person name="Pearson M."/>
            <person name="Priest M."/>
            <person name="Roberts A."/>
            <person name="Saif S."/>
            <person name="Shea T."/>
            <person name="Sisk P."/>
            <person name="Sykes S."/>
            <person name="Wortman J."/>
            <person name="Nusbaum C."/>
            <person name="Birren B."/>
        </authorList>
    </citation>
    <scope>NUCLEOTIDE SEQUENCE [LARGE SCALE GENOMIC DNA]</scope>
    <source>
        <strain evidence="11 12">CR</strain>
    </source>
</reference>
<dbReference type="FunFam" id="3.40.50.720:FF:000030">
    <property type="entry name" value="Glutamate dehydrogenase"/>
    <property type="match status" value="1"/>
</dbReference>
<dbReference type="InterPro" id="IPR006097">
    <property type="entry name" value="Glu/Leu/Phe/Val/Trp_DH_dimer"/>
</dbReference>
<comment type="similarity">
    <text evidence="1">Belongs to the Glu/Leu/Phe/Val dehydrogenases family.</text>
</comment>
<dbReference type="eggNOG" id="KOG1294">
    <property type="taxonomic scope" value="Eukaryota"/>
</dbReference>
<evidence type="ECO:0000256" key="2">
    <source>
        <dbReference type="ARBA" id="ARBA00007092"/>
    </source>
</evidence>
<evidence type="ECO:0000256" key="7">
    <source>
        <dbReference type="ARBA" id="ARBA00023002"/>
    </source>
</evidence>
<dbReference type="GO" id="GO:0004518">
    <property type="term" value="F:nuclease activity"/>
    <property type="evidence" value="ECO:0007669"/>
    <property type="project" value="InterPro"/>
</dbReference>
<evidence type="ECO:0000259" key="10">
    <source>
        <dbReference type="SMART" id="SM00839"/>
    </source>
</evidence>
<dbReference type="SUPFAM" id="SSF51735">
    <property type="entry name" value="NAD(P)-binding Rossmann-fold domains"/>
    <property type="match status" value="1"/>
</dbReference>
<dbReference type="NCBIfam" id="NF006929">
    <property type="entry name" value="PRK09414.1"/>
    <property type="match status" value="1"/>
</dbReference>
<dbReference type="Pfam" id="PF02812">
    <property type="entry name" value="ELFV_dehydrog_N"/>
    <property type="match status" value="1"/>
</dbReference>
<dbReference type="PANTHER" id="PTHR43571">
    <property type="entry name" value="NADP-SPECIFIC GLUTAMATE DEHYDROGENASE 1-RELATED"/>
    <property type="match status" value="1"/>
</dbReference>
<dbReference type="SUPFAM" id="SSF53223">
    <property type="entry name" value="Aminoacid dehydrogenase-like, N-terminal domain"/>
    <property type="match status" value="1"/>
</dbReference>
<dbReference type="Proteomes" id="UP000030659">
    <property type="component" value="Unassembled WGS sequence"/>
</dbReference>
<evidence type="ECO:0000256" key="1">
    <source>
        <dbReference type="ARBA" id="ARBA00006382"/>
    </source>
</evidence>
<evidence type="ECO:0000256" key="8">
    <source>
        <dbReference type="PIRSR" id="PIRSR604808-2"/>
    </source>
</evidence>
<dbReference type="InterPro" id="IPR006096">
    <property type="entry name" value="Glu/Leu/Phe/Val/Trp_DH_C"/>
</dbReference>
<gene>
    <name evidence="11" type="ORF">YYG_00970</name>
</gene>
<dbReference type="GO" id="GO:0046872">
    <property type="term" value="F:metal ion binding"/>
    <property type="evidence" value="ECO:0007669"/>
    <property type="project" value="UniProtKB-KW"/>
</dbReference>
<dbReference type="GO" id="GO:0006537">
    <property type="term" value="P:glutamate biosynthetic process"/>
    <property type="evidence" value="ECO:0007669"/>
    <property type="project" value="TreeGrafter"/>
</dbReference>
<dbReference type="Gene3D" id="1.10.285.10">
    <property type="entry name" value="Glutamate Dehydrogenase, chain A, domain 3"/>
    <property type="match status" value="2"/>
</dbReference>
<dbReference type="SUPFAM" id="SSF56219">
    <property type="entry name" value="DNase I-like"/>
    <property type="match status" value="1"/>
</dbReference>
<dbReference type="PROSITE" id="PS51435">
    <property type="entry name" value="AP_NUCLEASE_F1_4"/>
    <property type="match status" value="1"/>
</dbReference>
<dbReference type="CDD" id="cd05313">
    <property type="entry name" value="NAD_bind_2_Glu_DH"/>
    <property type="match status" value="1"/>
</dbReference>
<evidence type="ECO:0000256" key="5">
    <source>
        <dbReference type="ARBA" id="ARBA00022801"/>
    </source>
</evidence>
<feature type="binding site" evidence="8">
    <location>
        <position position="44"/>
    </location>
    <ligand>
        <name>Mg(2+)</name>
        <dbReference type="ChEBI" id="CHEBI:18420"/>
        <label>1</label>
    </ligand>
</feature>
<feature type="site" description="Important for catalytic activity" evidence="9">
    <location>
        <position position="544"/>
    </location>
</feature>
<accession>W7APS1</accession>
<dbReference type="InterPro" id="IPR036291">
    <property type="entry name" value="NAD(P)-bd_dom_sf"/>
</dbReference>
<dbReference type="PRINTS" id="PR00082">
    <property type="entry name" value="GLFDHDRGNASE"/>
</dbReference>
<dbReference type="AlphaFoldDB" id="W7APS1"/>
<dbReference type="Gene3D" id="3.60.10.10">
    <property type="entry name" value="Endonuclease/exonuclease/phosphatase"/>
    <property type="match status" value="2"/>
</dbReference>
<dbReference type="PROSITE" id="PS00074">
    <property type="entry name" value="GLFV_DEHYDROGENASE"/>
    <property type="match status" value="1"/>
</dbReference>
<dbReference type="InterPro" id="IPR046346">
    <property type="entry name" value="Aminoacid_DH-like_N_sf"/>
</dbReference>
<dbReference type="EMBL" id="KI965395">
    <property type="protein sequence ID" value="EUD73880.1"/>
    <property type="molecule type" value="Genomic_DNA"/>
</dbReference>
<name>W7APS1_PLAVN</name>
<evidence type="ECO:0000256" key="4">
    <source>
        <dbReference type="ARBA" id="ARBA00022723"/>
    </source>
</evidence>
<keyword evidence="8" id="KW-0464">Manganese</keyword>
<dbReference type="FunFam" id="1.10.285.10:FF:000001">
    <property type="entry name" value="Glutamate dehydrogenase"/>
    <property type="match status" value="1"/>
</dbReference>
<dbReference type="InterPro" id="IPR006095">
    <property type="entry name" value="Glu/Leu/Phe/Val/Trp_DH"/>
</dbReference>